<dbReference type="EMBL" id="GBXM01058776">
    <property type="protein sequence ID" value="JAH49801.1"/>
    <property type="molecule type" value="Transcribed_RNA"/>
</dbReference>
<dbReference type="AlphaFoldDB" id="A0A0E9T858"/>
<sequence>MTSRPRCDFPCKGSVDGKVIWGELQSCYFFLFWQDRRRIAVRGKQARSRNNSRGVDVVLGFEGLSPVPLQSWKHFTVWAGS</sequence>
<protein>
    <submittedName>
        <fullName evidence="1">Uncharacterized protein</fullName>
    </submittedName>
</protein>
<proteinExistence type="predicted"/>
<accession>A0A0E9T858</accession>
<reference evidence="1" key="2">
    <citation type="journal article" date="2015" name="Fish Shellfish Immunol.">
        <title>Early steps in the European eel (Anguilla anguilla)-Vibrio vulnificus interaction in the gills: Role of the RtxA13 toxin.</title>
        <authorList>
            <person name="Callol A."/>
            <person name="Pajuelo D."/>
            <person name="Ebbesson L."/>
            <person name="Teles M."/>
            <person name="MacKenzie S."/>
            <person name="Amaro C."/>
        </authorList>
    </citation>
    <scope>NUCLEOTIDE SEQUENCE</scope>
</reference>
<name>A0A0E9T858_ANGAN</name>
<evidence type="ECO:0000313" key="1">
    <source>
        <dbReference type="EMBL" id="JAH49801.1"/>
    </source>
</evidence>
<reference evidence="1" key="1">
    <citation type="submission" date="2014-11" db="EMBL/GenBank/DDBJ databases">
        <authorList>
            <person name="Amaro Gonzalez C."/>
        </authorList>
    </citation>
    <scope>NUCLEOTIDE SEQUENCE</scope>
</reference>
<organism evidence="1">
    <name type="scientific">Anguilla anguilla</name>
    <name type="common">European freshwater eel</name>
    <name type="synonym">Muraena anguilla</name>
    <dbReference type="NCBI Taxonomy" id="7936"/>
    <lineage>
        <taxon>Eukaryota</taxon>
        <taxon>Metazoa</taxon>
        <taxon>Chordata</taxon>
        <taxon>Craniata</taxon>
        <taxon>Vertebrata</taxon>
        <taxon>Euteleostomi</taxon>
        <taxon>Actinopterygii</taxon>
        <taxon>Neopterygii</taxon>
        <taxon>Teleostei</taxon>
        <taxon>Anguilliformes</taxon>
        <taxon>Anguillidae</taxon>
        <taxon>Anguilla</taxon>
    </lineage>
</organism>